<accession>A0A6J7W870</accession>
<keyword evidence="1" id="KW-1133">Transmembrane helix</keyword>
<protein>
    <submittedName>
        <fullName evidence="2">Uncharacterized protein</fullName>
    </submittedName>
</protein>
<keyword evidence="1" id="KW-0472">Membrane</keyword>
<organism evidence="2">
    <name type="scientific">uncultured Caudovirales phage</name>
    <dbReference type="NCBI Taxonomy" id="2100421"/>
    <lineage>
        <taxon>Viruses</taxon>
        <taxon>Duplodnaviria</taxon>
        <taxon>Heunggongvirae</taxon>
        <taxon>Uroviricota</taxon>
        <taxon>Caudoviricetes</taxon>
        <taxon>Peduoviridae</taxon>
        <taxon>Maltschvirus</taxon>
        <taxon>Maltschvirus maltsch</taxon>
    </lineage>
</organism>
<reference evidence="2" key="1">
    <citation type="submission" date="2020-05" db="EMBL/GenBank/DDBJ databases">
        <authorList>
            <person name="Chiriac C."/>
            <person name="Salcher M."/>
            <person name="Ghai R."/>
            <person name="Kavagutti S V."/>
        </authorList>
    </citation>
    <scope>NUCLEOTIDE SEQUENCE</scope>
</reference>
<feature type="transmembrane region" description="Helical" evidence="1">
    <location>
        <begin position="31"/>
        <end position="56"/>
    </location>
</feature>
<dbReference type="EMBL" id="LR798197">
    <property type="protein sequence ID" value="CAB5150737.1"/>
    <property type="molecule type" value="Genomic_DNA"/>
</dbReference>
<evidence type="ECO:0000313" key="2">
    <source>
        <dbReference type="EMBL" id="CAB5150737.1"/>
    </source>
</evidence>
<keyword evidence="1" id="KW-0812">Transmembrane</keyword>
<gene>
    <name evidence="2" type="ORF">UFOVP148_3</name>
</gene>
<proteinExistence type="predicted"/>
<sequence length="60" mass="6777">MVPTPLQSSETFANPFERLNMYVIDVSGWSAVVWFFALSGILAWALLLGVIFTVWLDSRI</sequence>
<name>A0A6J7W870_9CAUD</name>
<evidence type="ECO:0000256" key="1">
    <source>
        <dbReference type="SAM" id="Phobius"/>
    </source>
</evidence>